<accession>E0VQY0</accession>
<dbReference type="PANTHER" id="PTHR34651:SF1">
    <property type="entry name" value="SIMILAR TO ENSANGP00000021391"/>
    <property type="match status" value="1"/>
</dbReference>
<evidence type="ECO:0000313" key="3">
    <source>
        <dbReference type="Proteomes" id="UP000009046"/>
    </source>
</evidence>
<dbReference type="EMBL" id="DS235442">
    <property type="protein sequence ID" value="EEB15786.1"/>
    <property type="molecule type" value="Genomic_DNA"/>
</dbReference>
<dbReference type="InterPro" id="IPR029245">
    <property type="entry name" value="DUF4528"/>
</dbReference>
<dbReference type="OMA" id="KYHCTRR"/>
<evidence type="ECO:0000313" key="1">
    <source>
        <dbReference type="EMBL" id="EEB15786.1"/>
    </source>
</evidence>
<organism>
    <name type="scientific">Pediculus humanus subsp. corporis</name>
    <name type="common">Body louse</name>
    <dbReference type="NCBI Taxonomy" id="121224"/>
    <lineage>
        <taxon>Eukaryota</taxon>
        <taxon>Metazoa</taxon>
        <taxon>Ecdysozoa</taxon>
        <taxon>Arthropoda</taxon>
        <taxon>Hexapoda</taxon>
        <taxon>Insecta</taxon>
        <taxon>Pterygota</taxon>
        <taxon>Neoptera</taxon>
        <taxon>Paraneoptera</taxon>
        <taxon>Psocodea</taxon>
        <taxon>Troctomorpha</taxon>
        <taxon>Phthiraptera</taxon>
        <taxon>Anoplura</taxon>
        <taxon>Pediculidae</taxon>
        <taxon>Pediculus</taxon>
    </lineage>
</organism>
<proteinExistence type="predicted"/>
<sequence length="135" mass="15922">MNFFKNRRYCTAVNVKPKSSEVLTSYIKQTGEPPWTSYFVRYKDVINDQHGMSHFNWNVGRSNYTILRTGCFPFIKYHCTKSPIRDLKIEDVFYRVIKIINFAALFLIKHKEAVFVNNTTVNIYFLIKENTGSPH</sequence>
<dbReference type="RefSeq" id="XP_002428524.1">
    <property type="nucleotide sequence ID" value="XM_002428479.1"/>
</dbReference>
<dbReference type="VEuPathDB" id="VectorBase:PHUM388710"/>
<dbReference type="GeneID" id="8237529"/>
<dbReference type="InParanoid" id="E0VQY0"/>
<dbReference type="EMBL" id="AAZO01004549">
    <property type="status" value="NOT_ANNOTATED_CDS"/>
    <property type="molecule type" value="Genomic_DNA"/>
</dbReference>
<dbReference type="HOGENOM" id="CLU_129379_0_0_1"/>
<dbReference type="EnsemblMetazoa" id="PHUM388710-RA">
    <property type="protein sequence ID" value="PHUM388710-PA"/>
    <property type="gene ID" value="PHUM388710"/>
</dbReference>
<dbReference type="AlphaFoldDB" id="E0VQY0"/>
<reference evidence="1" key="2">
    <citation type="submission" date="2007-04" db="EMBL/GenBank/DDBJ databases">
        <title>The genome of the human body louse.</title>
        <authorList>
            <consortium name="The Human Body Louse Genome Consortium"/>
            <person name="Kirkness E."/>
            <person name="Walenz B."/>
            <person name="Hass B."/>
            <person name="Bruggner R."/>
            <person name="Strausberg R."/>
        </authorList>
    </citation>
    <scope>NUCLEOTIDE SEQUENCE</scope>
    <source>
        <strain evidence="1">USDA</strain>
    </source>
</reference>
<dbReference type="Proteomes" id="UP000009046">
    <property type="component" value="Unassembled WGS sequence"/>
</dbReference>
<reference evidence="1" key="1">
    <citation type="submission" date="2007-04" db="EMBL/GenBank/DDBJ databases">
        <title>Annotation of Pediculus humanus corporis strain USDA.</title>
        <authorList>
            <person name="Kirkness E."/>
            <person name="Hannick L."/>
            <person name="Hass B."/>
            <person name="Bruggner R."/>
            <person name="Lawson D."/>
            <person name="Bidwell S."/>
            <person name="Joardar V."/>
            <person name="Caler E."/>
            <person name="Walenz B."/>
            <person name="Inman J."/>
            <person name="Schobel S."/>
            <person name="Galinsky K."/>
            <person name="Amedeo P."/>
            <person name="Strausberg R."/>
        </authorList>
    </citation>
    <scope>NUCLEOTIDE SEQUENCE</scope>
    <source>
        <strain evidence="1">USDA</strain>
    </source>
</reference>
<keyword evidence="3" id="KW-1185">Reference proteome</keyword>
<dbReference type="FunCoup" id="E0VQY0">
    <property type="interactions" value="48"/>
</dbReference>
<name>E0VQY0_PEDHC</name>
<protein>
    <submittedName>
        <fullName evidence="1 2">Uncharacterized protein</fullName>
    </submittedName>
</protein>
<dbReference type="OrthoDB" id="9970237at2759"/>
<dbReference type="CTD" id="8237529"/>
<dbReference type="PANTHER" id="PTHR34651">
    <property type="entry name" value="SIMILAR TO ENSANGP00000021391"/>
    <property type="match status" value="1"/>
</dbReference>
<gene>
    <name evidence="2" type="primary">8237529</name>
    <name evidence="1" type="ORF">Phum_PHUM388710</name>
</gene>
<evidence type="ECO:0000313" key="2">
    <source>
        <dbReference type="EnsemblMetazoa" id="PHUM388710-PA"/>
    </source>
</evidence>
<reference evidence="2" key="3">
    <citation type="submission" date="2020-05" db="UniProtKB">
        <authorList>
            <consortium name="EnsemblMetazoa"/>
        </authorList>
    </citation>
    <scope>IDENTIFICATION</scope>
    <source>
        <strain evidence="2">USDA</strain>
    </source>
</reference>
<dbReference type="KEGG" id="phu:Phum_PHUM388710"/>
<dbReference type="Pfam" id="PF15031">
    <property type="entry name" value="DUF4528"/>
    <property type="match status" value="1"/>
</dbReference>
<dbReference type="eggNOG" id="ENOG502S166">
    <property type="taxonomic scope" value="Eukaryota"/>
</dbReference>